<dbReference type="EMBL" id="LAVV01007368">
    <property type="protein sequence ID" value="KNZ56175.1"/>
    <property type="molecule type" value="Genomic_DNA"/>
</dbReference>
<evidence type="ECO:0000313" key="1">
    <source>
        <dbReference type="EMBL" id="KNZ56175.1"/>
    </source>
</evidence>
<dbReference type="Proteomes" id="UP000037035">
    <property type="component" value="Unassembled WGS sequence"/>
</dbReference>
<protein>
    <submittedName>
        <fullName evidence="1">Uncharacterized protein</fullName>
    </submittedName>
</protein>
<dbReference type="AlphaFoldDB" id="A0A0L6V7S6"/>
<accession>A0A0L6V7S6</accession>
<name>A0A0L6V7S6_9BASI</name>
<proteinExistence type="predicted"/>
<comment type="caution">
    <text evidence="1">The sequence shown here is derived from an EMBL/GenBank/DDBJ whole genome shotgun (WGS) entry which is preliminary data.</text>
</comment>
<evidence type="ECO:0000313" key="2">
    <source>
        <dbReference type="Proteomes" id="UP000037035"/>
    </source>
</evidence>
<keyword evidence="2" id="KW-1185">Reference proteome</keyword>
<organism evidence="1 2">
    <name type="scientific">Puccinia sorghi</name>
    <dbReference type="NCBI Taxonomy" id="27349"/>
    <lineage>
        <taxon>Eukaryota</taxon>
        <taxon>Fungi</taxon>
        <taxon>Dikarya</taxon>
        <taxon>Basidiomycota</taxon>
        <taxon>Pucciniomycotina</taxon>
        <taxon>Pucciniomycetes</taxon>
        <taxon>Pucciniales</taxon>
        <taxon>Pucciniaceae</taxon>
        <taxon>Puccinia</taxon>
    </lineage>
</organism>
<reference evidence="1 2" key="1">
    <citation type="submission" date="2015-08" db="EMBL/GenBank/DDBJ databases">
        <title>Next Generation Sequencing and Analysis of the Genome of Puccinia sorghi L Schw, the Causal Agent of Maize Common Rust.</title>
        <authorList>
            <person name="Rochi L."/>
            <person name="Burguener G."/>
            <person name="Darino M."/>
            <person name="Turjanski A."/>
            <person name="Kreff E."/>
            <person name="Dieguez M.J."/>
            <person name="Sacco F."/>
        </authorList>
    </citation>
    <scope>NUCLEOTIDE SEQUENCE [LARGE SCALE GENOMIC DNA]</scope>
    <source>
        <strain evidence="1 2">RO10H11247</strain>
    </source>
</reference>
<dbReference type="VEuPathDB" id="FungiDB:VP01_2479g4"/>
<gene>
    <name evidence="1" type="ORF">VP01_2479g4</name>
</gene>
<sequence>MCNLDFPPWFSIEADIVGAIDDTYIPLAIPPDNSWTLTKIAGCLLYSNVLEMERETSEMLSSIISILLIPSNHFFTSLSRSAVGGQAKAFNQIAMISMDSFLVGDAGLATSKSYCLTPWLGGQAFGHLKNPFWILLHAQNALPIRPRNTTCTLYLQDWEACTSAEILLAELPCEASNSTTNPDISEGSVVSCTLKEIFSKTFCIYLKSNTLLLPIQSFIDCPVGFSHHHTSEAWHI</sequence>